<dbReference type="GO" id="GO:0016787">
    <property type="term" value="F:hydrolase activity"/>
    <property type="evidence" value="ECO:0007669"/>
    <property type="project" value="UniProtKB-KW"/>
</dbReference>
<organism evidence="3 4">
    <name type="scientific">Parabacteroides acidifaciens</name>
    <dbReference type="NCBI Taxonomy" id="2290935"/>
    <lineage>
        <taxon>Bacteria</taxon>
        <taxon>Pseudomonadati</taxon>
        <taxon>Bacteroidota</taxon>
        <taxon>Bacteroidia</taxon>
        <taxon>Bacteroidales</taxon>
        <taxon>Tannerellaceae</taxon>
        <taxon>Parabacteroides</taxon>
    </lineage>
</organism>
<keyword evidence="5" id="KW-1185">Reference proteome</keyword>
<dbReference type="PANTHER" id="PTHR43283:SF7">
    <property type="entry name" value="BETA-LACTAMASE-RELATED DOMAIN-CONTAINING PROTEIN"/>
    <property type="match status" value="1"/>
</dbReference>
<dbReference type="AlphaFoldDB" id="A0A3D8HBI5"/>
<feature type="domain" description="Beta-lactamase-related" evidence="1">
    <location>
        <begin position="92"/>
        <end position="398"/>
    </location>
</feature>
<dbReference type="Pfam" id="PF00144">
    <property type="entry name" value="Beta-lactamase"/>
    <property type="match status" value="1"/>
</dbReference>
<evidence type="ECO:0000313" key="2">
    <source>
        <dbReference type="EMBL" id="MBC8603022.1"/>
    </source>
</evidence>
<dbReference type="RefSeq" id="WP_115500517.1">
    <property type="nucleotide sequence ID" value="NZ_JACRTI010000043.1"/>
</dbReference>
<dbReference type="SUPFAM" id="SSF56601">
    <property type="entry name" value="beta-lactamase/transpeptidase-like"/>
    <property type="match status" value="1"/>
</dbReference>
<reference evidence="3 4" key="1">
    <citation type="submission" date="2018-07" db="EMBL/GenBank/DDBJ databases">
        <title>Parabacteroides acidifaciens nov. sp., isolated from human feces.</title>
        <authorList>
            <person name="Wang Y.J."/>
        </authorList>
    </citation>
    <scope>NUCLEOTIDE SEQUENCE [LARGE SCALE GENOMIC DNA]</scope>
    <source>
        <strain evidence="3 4">426-9</strain>
    </source>
</reference>
<dbReference type="Proteomes" id="UP000256321">
    <property type="component" value="Unassembled WGS sequence"/>
</dbReference>
<dbReference type="Gene3D" id="3.40.710.10">
    <property type="entry name" value="DD-peptidase/beta-lactamase superfamily"/>
    <property type="match status" value="1"/>
</dbReference>
<sequence>MKFNSYIKSKQRTICALGSIGLAVALLSSCGIFYKYPTINDYTQFPYTAIHHGDSVYHFKPRGNNDISQLLVRGQGRDRDTVDLPLDTYLQSTRTAAFVVIRNDSVLFEKYYNGYNRNQLINVFSISKSVTSLLTGLAIEDGYIQSVTDPVTKYVPELLSGDAKFQRLTIEDLLNMRSGLKFNENYGSRFSKMAKLYYGKNQLGQIKKMKFAHEPGSVYEYQSVTTALLGIVLEKATGKELGKYLEEKIWIPLGMEHDATWSLDDEKHRSAKAYQGLNLTAIDLAKIGQLYLNKGKWNGKQIINPDWIKKSTTPNVNNEGYQYQWYSMDEWYYTKDGPYFPDSISAAKAMQQTKYDYYDIKKQRNGKWCVLAYTNAFYAMGYMKQVLYVDPDKKVVVVRIGEIGDVELGFIADELVNKL</sequence>
<evidence type="ECO:0000313" key="5">
    <source>
        <dbReference type="Proteomes" id="UP000629596"/>
    </source>
</evidence>
<reference evidence="2 5" key="2">
    <citation type="submission" date="2020-08" db="EMBL/GenBank/DDBJ databases">
        <title>Genome public.</title>
        <authorList>
            <person name="Liu C."/>
            <person name="Sun Q."/>
        </authorList>
    </citation>
    <scope>NUCLEOTIDE SEQUENCE [LARGE SCALE GENOMIC DNA]</scope>
    <source>
        <strain evidence="2 5">426_9</strain>
    </source>
</reference>
<protein>
    <submittedName>
        <fullName evidence="2 3">Serine hydrolase</fullName>
    </submittedName>
</protein>
<dbReference type="Proteomes" id="UP000629596">
    <property type="component" value="Unassembled WGS sequence"/>
</dbReference>
<name>A0A3D8HBI5_9BACT</name>
<evidence type="ECO:0000313" key="4">
    <source>
        <dbReference type="Proteomes" id="UP000256321"/>
    </source>
</evidence>
<dbReference type="PANTHER" id="PTHR43283">
    <property type="entry name" value="BETA-LACTAMASE-RELATED"/>
    <property type="match status" value="1"/>
</dbReference>
<dbReference type="EMBL" id="JACRTI010000043">
    <property type="protein sequence ID" value="MBC8603022.1"/>
    <property type="molecule type" value="Genomic_DNA"/>
</dbReference>
<dbReference type="InterPro" id="IPR050789">
    <property type="entry name" value="Diverse_Enzym_Activities"/>
</dbReference>
<evidence type="ECO:0000313" key="3">
    <source>
        <dbReference type="EMBL" id="RDU48288.1"/>
    </source>
</evidence>
<accession>A0A3D8HBI5</accession>
<dbReference type="InterPro" id="IPR012338">
    <property type="entry name" value="Beta-lactam/transpept-like"/>
</dbReference>
<dbReference type="InterPro" id="IPR001466">
    <property type="entry name" value="Beta-lactam-related"/>
</dbReference>
<evidence type="ECO:0000259" key="1">
    <source>
        <dbReference type="Pfam" id="PF00144"/>
    </source>
</evidence>
<dbReference type="EMBL" id="QREV01000043">
    <property type="protein sequence ID" value="RDU48288.1"/>
    <property type="molecule type" value="Genomic_DNA"/>
</dbReference>
<keyword evidence="3" id="KW-0378">Hydrolase</keyword>
<comment type="caution">
    <text evidence="3">The sequence shown here is derived from an EMBL/GenBank/DDBJ whole genome shotgun (WGS) entry which is preliminary data.</text>
</comment>
<dbReference type="PROSITE" id="PS51257">
    <property type="entry name" value="PROKAR_LIPOPROTEIN"/>
    <property type="match status" value="1"/>
</dbReference>
<proteinExistence type="predicted"/>
<gene>
    <name evidence="3" type="ORF">DWU89_15380</name>
    <name evidence="2" type="ORF">H8784_15005</name>
</gene>